<keyword evidence="1" id="KW-0677">Repeat</keyword>
<dbReference type="InterPro" id="IPR012677">
    <property type="entry name" value="Nucleotide-bd_a/b_plait_sf"/>
</dbReference>
<dbReference type="GeneTree" id="ENSGT00940000165677"/>
<dbReference type="InterPro" id="IPR035979">
    <property type="entry name" value="RBD_domain_sf"/>
</dbReference>
<evidence type="ECO:0000313" key="6">
    <source>
        <dbReference type="Ensembl" id="ENSFHEP00000011879.1"/>
    </source>
</evidence>
<dbReference type="Proteomes" id="UP000265000">
    <property type="component" value="Unplaced"/>
</dbReference>
<evidence type="ECO:0000256" key="1">
    <source>
        <dbReference type="ARBA" id="ARBA00022737"/>
    </source>
</evidence>
<sequence length="341" mass="38112">EVSSTGLNNHLCVFQAESPCEAEYPPLPNYEVDQPETKEVYIVQVKGLPWSCTAQDLLQFFSGEHQLPSDPPGCLSKQHSLLLGQCELLMYEVTNADAEVILKRETRGEDGVVLLRGLPFSSSEDDVVRFFSDLKIAEDGITIVTNSRGRNSGEAYVQFSSQAEADRALQKHRELMGHRYIEVFPSSRADVQSARKRLASWNPSQPASRRPVPEYQSNQRAGEGSYFKSICPAPVSQQVSDVPTHYIHMRGLPFQVTGEDIAKFFSPLAVAKIRVEFGPDGRPSGEADVFFRRHQDAVDAMSRDRMSMGRKLVREGLGLLAKQKHFELFAINVLHRNSLGC</sequence>
<name>A0A3Q2PGW2_FUNHE</name>
<keyword evidence="7" id="KW-1185">Reference proteome</keyword>
<dbReference type="AlphaFoldDB" id="A0A3Q2PGW2"/>
<dbReference type="GO" id="GO:0003723">
    <property type="term" value="F:RNA binding"/>
    <property type="evidence" value="ECO:0007669"/>
    <property type="project" value="UniProtKB-UniRule"/>
</dbReference>
<dbReference type="Ensembl" id="ENSFHET00000031770.1">
    <property type="protein sequence ID" value="ENSFHEP00000011879.1"/>
    <property type="gene ID" value="ENSFHEG00000013358.1"/>
</dbReference>
<dbReference type="InterPro" id="IPR000504">
    <property type="entry name" value="RRM_dom"/>
</dbReference>
<dbReference type="SMART" id="SM00360">
    <property type="entry name" value="RRM"/>
    <property type="match status" value="2"/>
</dbReference>
<evidence type="ECO:0000256" key="4">
    <source>
        <dbReference type="SAM" id="MobiDB-lite"/>
    </source>
</evidence>
<feature type="region of interest" description="Disordered" evidence="4">
    <location>
        <begin position="195"/>
        <end position="221"/>
    </location>
</feature>
<organism evidence="6 7">
    <name type="scientific">Fundulus heteroclitus</name>
    <name type="common">Killifish</name>
    <name type="synonym">Mummichog</name>
    <dbReference type="NCBI Taxonomy" id="8078"/>
    <lineage>
        <taxon>Eukaryota</taxon>
        <taxon>Metazoa</taxon>
        <taxon>Chordata</taxon>
        <taxon>Craniata</taxon>
        <taxon>Vertebrata</taxon>
        <taxon>Euteleostomi</taxon>
        <taxon>Actinopterygii</taxon>
        <taxon>Neopterygii</taxon>
        <taxon>Teleostei</taxon>
        <taxon>Neoteleostei</taxon>
        <taxon>Acanthomorphata</taxon>
        <taxon>Ovalentaria</taxon>
        <taxon>Atherinomorphae</taxon>
        <taxon>Cyprinodontiformes</taxon>
        <taxon>Fundulidae</taxon>
        <taxon>Fundulus</taxon>
    </lineage>
</organism>
<proteinExistence type="predicted"/>
<dbReference type="PROSITE" id="PS50102">
    <property type="entry name" value="RRM"/>
    <property type="match status" value="1"/>
</dbReference>
<dbReference type="Pfam" id="PF00076">
    <property type="entry name" value="RRM_1"/>
    <property type="match status" value="1"/>
</dbReference>
<evidence type="ECO:0000259" key="5">
    <source>
        <dbReference type="PROSITE" id="PS50102"/>
    </source>
</evidence>
<dbReference type="Gene3D" id="3.30.70.330">
    <property type="match status" value="3"/>
</dbReference>
<reference evidence="6" key="2">
    <citation type="submission" date="2025-09" db="UniProtKB">
        <authorList>
            <consortium name="Ensembl"/>
        </authorList>
    </citation>
    <scope>IDENTIFICATION</scope>
</reference>
<evidence type="ECO:0000313" key="7">
    <source>
        <dbReference type="Proteomes" id="UP000265000"/>
    </source>
</evidence>
<dbReference type="PANTHER" id="PTHR13976">
    <property type="entry name" value="HETEROGENEOUS NUCLEAR RIBONUCLEOPROTEIN-RELATED"/>
    <property type="match status" value="1"/>
</dbReference>
<evidence type="ECO:0000256" key="2">
    <source>
        <dbReference type="ARBA" id="ARBA00022884"/>
    </source>
</evidence>
<protein>
    <submittedName>
        <fullName evidence="6">G-rich RNA sequence binding factor 1</fullName>
    </submittedName>
</protein>
<dbReference type="InterPro" id="IPR050666">
    <property type="entry name" value="ESRP"/>
</dbReference>
<reference evidence="6" key="1">
    <citation type="submission" date="2025-08" db="UniProtKB">
        <authorList>
            <consortium name="Ensembl"/>
        </authorList>
    </citation>
    <scope>IDENTIFICATION</scope>
</reference>
<dbReference type="SUPFAM" id="SSF54928">
    <property type="entry name" value="RNA-binding domain, RBD"/>
    <property type="match status" value="3"/>
</dbReference>
<keyword evidence="2 3" id="KW-0694">RNA-binding</keyword>
<feature type="domain" description="RRM" evidence="5">
    <location>
        <begin position="111"/>
        <end position="196"/>
    </location>
</feature>
<accession>A0A3Q2PGW2</accession>
<evidence type="ECO:0000256" key="3">
    <source>
        <dbReference type="PROSITE-ProRule" id="PRU00176"/>
    </source>
</evidence>